<sequence>MAEDRRSTLSDKLAEKWNSLLQAVRSCDNKKALHRQ</sequence>
<name>A0A8S5QEK1_9CAUD</name>
<dbReference type="EMBL" id="BK015638">
    <property type="protein sequence ID" value="DAE17307.1"/>
    <property type="molecule type" value="Genomic_DNA"/>
</dbReference>
<evidence type="ECO:0000313" key="1">
    <source>
        <dbReference type="EMBL" id="DAE17307.1"/>
    </source>
</evidence>
<organism evidence="1">
    <name type="scientific">Siphoviridae sp. ctEIp38</name>
    <dbReference type="NCBI Taxonomy" id="2825394"/>
    <lineage>
        <taxon>Viruses</taxon>
        <taxon>Duplodnaviria</taxon>
        <taxon>Heunggongvirae</taxon>
        <taxon>Uroviricota</taxon>
        <taxon>Caudoviricetes</taxon>
    </lineage>
</organism>
<reference evidence="1" key="1">
    <citation type="journal article" date="2021" name="Proc. Natl. Acad. Sci. U.S.A.">
        <title>A Catalog of Tens of Thousands of Viruses from Human Metagenomes Reveals Hidden Associations with Chronic Diseases.</title>
        <authorList>
            <person name="Tisza M.J."/>
            <person name="Buck C.B."/>
        </authorList>
    </citation>
    <scope>NUCLEOTIDE SEQUENCE</scope>
    <source>
        <strain evidence="1">CtEIp38</strain>
    </source>
</reference>
<accession>A0A8S5QEK1</accession>
<protein>
    <submittedName>
        <fullName evidence="1">Uncharacterized protein</fullName>
    </submittedName>
</protein>
<proteinExistence type="predicted"/>